<evidence type="ECO:0000313" key="19">
    <source>
        <dbReference type="Proteomes" id="UP000078561"/>
    </source>
</evidence>
<sequence length="341" mass="38234">MGDLKQWSSCHYRRRDRYRRRHRRSGSKVERKIKNVKGKVMFSRFSTQASRRFVKPTIQQVRFASTKPAVAENTKQVAAVTAGIVGSTALAYMYVDNTVSANMADEGLHPPEHPWPHNGPLDTYDHASIRRGFQVYQEVCSACHSLDRIAWRNLIGVSHTEDEVKAMAEEHEYTDGPDDNGDMFERPGKPADYMPKPYANEEAARAGNAGALPPDLSLMTKARHGGADYVFALLTGYMDAPGGVEVREGLNYNPYFPGGAIAMARVLFDGLVEYEDGTPATTTQMAKDVSTFLNWAAEPEHDERKKMGMKATVMLTGLLALSLWLKRFKWAPIKSRKIVYK</sequence>
<dbReference type="InParanoid" id="A0A163JZB7"/>
<keyword evidence="6" id="KW-0679">Respiratory chain</keyword>
<comment type="cofactor">
    <cofactor evidence="16">
        <name>heme c</name>
        <dbReference type="ChEBI" id="CHEBI:61717"/>
    </cofactor>
    <text evidence="16">Binds 1 heme c group covalently per subunit.</text>
</comment>
<keyword evidence="5 16" id="KW-0349">Heme</keyword>
<evidence type="ECO:0000256" key="13">
    <source>
        <dbReference type="ARBA" id="ARBA00023128"/>
    </source>
</evidence>
<dbReference type="GO" id="GO:0006122">
    <property type="term" value="P:mitochondrial electron transport, ubiquinol to cytochrome c"/>
    <property type="evidence" value="ECO:0007669"/>
    <property type="project" value="TreeGrafter"/>
</dbReference>
<evidence type="ECO:0000256" key="14">
    <source>
        <dbReference type="ARBA" id="ARBA00023136"/>
    </source>
</evidence>
<dbReference type="Gene3D" id="1.20.5.100">
    <property type="entry name" value="Cytochrome c1, transmembrane anchor, C-terminal"/>
    <property type="match status" value="1"/>
</dbReference>
<dbReference type="FunFam" id="1.20.5.100:FF:000003">
    <property type="entry name" value="Cytochrome c1, heme protein, mitochondrial"/>
    <property type="match status" value="1"/>
</dbReference>
<evidence type="ECO:0000256" key="15">
    <source>
        <dbReference type="ARBA" id="ARBA00029351"/>
    </source>
</evidence>
<dbReference type="STRING" id="4829.A0A163JZB7"/>
<dbReference type="EMBL" id="LT554349">
    <property type="protein sequence ID" value="SAM04141.1"/>
    <property type="molecule type" value="Genomic_DNA"/>
</dbReference>
<dbReference type="GO" id="GO:0008121">
    <property type="term" value="F:quinol-cytochrome-c reductase activity"/>
    <property type="evidence" value="ECO:0007669"/>
    <property type="project" value="UniProtKB-EC"/>
</dbReference>
<comment type="similarity">
    <text evidence="2">Belongs to the cytochrome c family.</text>
</comment>
<evidence type="ECO:0000256" key="9">
    <source>
        <dbReference type="ARBA" id="ARBA00022792"/>
    </source>
</evidence>
<dbReference type="FunCoup" id="A0A163JZB7">
    <property type="interactions" value="454"/>
</dbReference>
<keyword evidence="13" id="KW-0496">Mitochondrion</keyword>
<accession>A0A163JZB7</accession>
<feature type="binding site" description="covalent" evidence="16">
    <location>
        <position position="143"/>
    </location>
    <ligand>
        <name>heme c</name>
        <dbReference type="ChEBI" id="CHEBI:61717"/>
    </ligand>
</feature>
<dbReference type="AlphaFoldDB" id="A0A163JZB7"/>
<comment type="subcellular location">
    <subcellularLocation>
        <location evidence="1">Mitochondrion inner membrane</location>
    </subcellularLocation>
</comment>
<dbReference type="OrthoDB" id="5925at2759"/>
<dbReference type="PROSITE" id="PS51007">
    <property type="entry name" value="CYTC"/>
    <property type="match status" value="1"/>
</dbReference>
<evidence type="ECO:0000256" key="7">
    <source>
        <dbReference type="ARBA" id="ARBA00022692"/>
    </source>
</evidence>
<evidence type="ECO:0000256" key="4">
    <source>
        <dbReference type="ARBA" id="ARBA00022448"/>
    </source>
</evidence>
<evidence type="ECO:0000256" key="12">
    <source>
        <dbReference type="ARBA" id="ARBA00023004"/>
    </source>
</evidence>
<evidence type="ECO:0000256" key="6">
    <source>
        <dbReference type="ARBA" id="ARBA00022660"/>
    </source>
</evidence>
<dbReference type="InterPro" id="IPR009056">
    <property type="entry name" value="Cyt_c-like_dom"/>
</dbReference>
<dbReference type="PANTHER" id="PTHR10266">
    <property type="entry name" value="CYTOCHROME C1"/>
    <property type="match status" value="1"/>
</dbReference>
<evidence type="ECO:0000256" key="8">
    <source>
        <dbReference type="ARBA" id="ARBA00022723"/>
    </source>
</evidence>
<keyword evidence="9" id="KW-0999">Mitochondrion inner membrane</keyword>
<evidence type="ECO:0000256" key="16">
    <source>
        <dbReference type="PIRSR" id="PIRSR602326-1"/>
    </source>
</evidence>
<dbReference type="GO" id="GO:0046872">
    <property type="term" value="F:metal ion binding"/>
    <property type="evidence" value="ECO:0007669"/>
    <property type="project" value="UniProtKB-KW"/>
</dbReference>
<dbReference type="InterPro" id="IPR036909">
    <property type="entry name" value="Cyt_c-like_dom_sf"/>
</dbReference>
<keyword evidence="7" id="KW-0812">Transmembrane</keyword>
<keyword evidence="11" id="KW-1133">Transmembrane helix</keyword>
<dbReference type="FunFam" id="1.10.760.10:FF:000002">
    <property type="entry name" value="Cytochrome c1, heme protein"/>
    <property type="match status" value="1"/>
</dbReference>
<keyword evidence="10" id="KW-0249">Electron transport</keyword>
<proteinExistence type="inferred from homology"/>
<dbReference type="InterPro" id="IPR002326">
    <property type="entry name" value="Cyt_c1"/>
</dbReference>
<gene>
    <name evidence="18" type="primary">ABSGL_10001.1 scaffold 11783</name>
</gene>
<dbReference type="SUPFAM" id="SSF81496">
    <property type="entry name" value="Cytochrome c1 subunit of cytochrome bc1 complex (Ubiquinol-cytochrome c reductase), transmembrane anchor"/>
    <property type="match status" value="1"/>
</dbReference>
<dbReference type="PANTHER" id="PTHR10266:SF3">
    <property type="entry name" value="CYTOCHROME C1, HEME PROTEIN, MITOCHONDRIAL"/>
    <property type="match status" value="1"/>
</dbReference>
<evidence type="ECO:0000256" key="10">
    <source>
        <dbReference type="ARBA" id="ARBA00022982"/>
    </source>
</evidence>
<keyword evidence="14" id="KW-0472">Membrane</keyword>
<dbReference type="Pfam" id="PF02167">
    <property type="entry name" value="Cytochrom_C1"/>
    <property type="match status" value="1"/>
</dbReference>
<feature type="binding site" description="covalent" evidence="16">
    <location>
        <position position="263"/>
    </location>
    <ligand>
        <name>heme c</name>
        <dbReference type="ChEBI" id="CHEBI:61717"/>
    </ligand>
</feature>
<comment type="catalytic activity">
    <reaction evidence="15">
        <text>a quinol + 2 Fe(III)-[cytochrome c](out) = a quinone + 2 Fe(II)-[cytochrome c](out) + 2 H(+)(out)</text>
        <dbReference type="Rhea" id="RHEA:11484"/>
        <dbReference type="Rhea" id="RHEA-COMP:10350"/>
        <dbReference type="Rhea" id="RHEA-COMP:14399"/>
        <dbReference type="ChEBI" id="CHEBI:15378"/>
        <dbReference type="ChEBI" id="CHEBI:24646"/>
        <dbReference type="ChEBI" id="CHEBI:29033"/>
        <dbReference type="ChEBI" id="CHEBI:29034"/>
        <dbReference type="ChEBI" id="CHEBI:132124"/>
        <dbReference type="EC" id="7.1.1.8"/>
    </reaction>
</comment>
<evidence type="ECO:0000256" key="2">
    <source>
        <dbReference type="ARBA" id="ARBA00006488"/>
    </source>
</evidence>
<dbReference type="Proteomes" id="UP000078561">
    <property type="component" value="Unassembled WGS sequence"/>
</dbReference>
<keyword evidence="12 16" id="KW-0408">Iron</keyword>
<dbReference type="GO" id="GO:0020037">
    <property type="term" value="F:heme binding"/>
    <property type="evidence" value="ECO:0007669"/>
    <property type="project" value="InterPro"/>
</dbReference>
<dbReference type="PRINTS" id="PR00603">
    <property type="entry name" value="CYTOCHROMEC1"/>
</dbReference>
<evidence type="ECO:0000259" key="17">
    <source>
        <dbReference type="PROSITE" id="PS51007"/>
    </source>
</evidence>
<dbReference type="EC" id="7.1.1.8" evidence="3"/>
<feature type="binding site" description="covalent" evidence="16">
    <location>
        <position position="140"/>
    </location>
    <ligand>
        <name>heme c</name>
        <dbReference type="ChEBI" id="CHEBI:61717"/>
    </ligand>
</feature>
<evidence type="ECO:0000256" key="3">
    <source>
        <dbReference type="ARBA" id="ARBA00012951"/>
    </source>
</evidence>
<organism evidence="18">
    <name type="scientific">Absidia glauca</name>
    <name type="common">Pin mould</name>
    <dbReference type="NCBI Taxonomy" id="4829"/>
    <lineage>
        <taxon>Eukaryota</taxon>
        <taxon>Fungi</taxon>
        <taxon>Fungi incertae sedis</taxon>
        <taxon>Mucoromycota</taxon>
        <taxon>Mucoromycotina</taxon>
        <taxon>Mucoromycetes</taxon>
        <taxon>Mucorales</taxon>
        <taxon>Cunninghamellaceae</taxon>
        <taxon>Absidia</taxon>
    </lineage>
</organism>
<dbReference type="OMA" id="NNCMTEA"/>
<evidence type="ECO:0000313" key="18">
    <source>
        <dbReference type="EMBL" id="SAM04141.1"/>
    </source>
</evidence>
<feature type="domain" description="Cytochrome c" evidence="17">
    <location>
        <begin position="127"/>
        <end position="279"/>
    </location>
</feature>
<keyword evidence="8 16" id="KW-0479">Metal-binding</keyword>
<protein>
    <recommendedName>
        <fullName evidence="3">quinol--cytochrome-c reductase</fullName>
        <ecNumber evidence="3">7.1.1.8</ecNumber>
    </recommendedName>
</protein>
<dbReference type="Gene3D" id="1.10.760.10">
    <property type="entry name" value="Cytochrome c-like domain"/>
    <property type="match status" value="1"/>
</dbReference>
<keyword evidence="4" id="KW-0813">Transport</keyword>
<keyword evidence="19" id="KW-1185">Reference proteome</keyword>
<evidence type="ECO:0000256" key="1">
    <source>
        <dbReference type="ARBA" id="ARBA00004273"/>
    </source>
</evidence>
<feature type="binding site" description="covalent" evidence="16">
    <location>
        <position position="144"/>
    </location>
    <ligand>
        <name>heme c</name>
        <dbReference type="ChEBI" id="CHEBI:61717"/>
    </ligand>
</feature>
<evidence type="ECO:0000256" key="5">
    <source>
        <dbReference type="ARBA" id="ARBA00022617"/>
    </source>
</evidence>
<evidence type="ECO:0000256" key="11">
    <source>
        <dbReference type="ARBA" id="ARBA00022989"/>
    </source>
</evidence>
<reference evidence="18" key="1">
    <citation type="submission" date="2016-04" db="EMBL/GenBank/DDBJ databases">
        <authorList>
            <person name="Evans L.H."/>
            <person name="Alamgir A."/>
            <person name="Owens N."/>
            <person name="Weber N.D."/>
            <person name="Virtaneva K."/>
            <person name="Barbian K."/>
            <person name="Babar A."/>
            <person name="Rosenke K."/>
        </authorList>
    </citation>
    <scope>NUCLEOTIDE SEQUENCE [LARGE SCALE GENOMIC DNA]</scope>
    <source>
        <strain evidence="18">CBS 101.48</strain>
    </source>
</reference>
<dbReference type="InterPro" id="IPR021157">
    <property type="entry name" value="Cyt_c1_TM_anchor_C"/>
</dbReference>
<dbReference type="GO" id="GO:0005743">
    <property type="term" value="C:mitochondrial inner membrane"/>
    <property type="evidence" value="ECO:0007669"/>
    <property type="project" value="UniProtKB-SubCell"/>
</dbReference>
<dbReference type="SUPFAM" id="SSF46626">
    <property type="entry name" value="Cytochrome c"/>
    <property type="match status" value="1"/>
</dbReference>
<name>A0A163JZB7_ABSGL</name>